<evidence type="ECO:0000313" key="3">
    <source>
        <dbReference type="EMBL" id="GFU03628.1"/>
    </source>
</evidence>
<evidence type="ECO:0000259" key="2">
    <source>
        <dbReference type="PROSITE" id="PS50879"/>
    </source>
</evidence>
<dbReference type="InterPro" id="IPR000477">
    <property type="entry name" value="RT_dom"/>
</dbReference>
<comment type="caution">
    <text evidence="3">The sequence shown here is derived from an EMBL/GenBank/DDBJ whole genome shotgun (WGS) entry which is preliminary data.</text>
</comment>
<protein>
    <submittedName>
        <fullName evidence="3">Retrovirus-related Pol polyprotein from type-1 retrotransposable element R1</fullName>
    </submittedName>
</protein>
<feature type="domain" description="Reverse transcriptase" evidence="1">
    <location>
        <begin position="258"/>
        <end position="531"/>
    </location>
</feature>
<dbReference type="Proteomes" id="UP000887013">
    <property type="component" value="Unassembled WGS sequence"/>
</dbReference>
<organism evidence="3 4">
    <name type="scientific">Nephila pilipes</name>
    <name type="common">Giant wood spider</name>
    <name type="synonym">Nephila maculata</name>
    <dbReference type="NCBI Taxonomy" id="299642"/>
    <lineage>
        <taxon>Eukaryota</taxon>
        <taxon>Metazoa</taxon>
        <taxon>Ecdysozoa</taxon>
        <taxon>Arthropoda</taxon>
        <taxon>Chelicerata</taxon>
        <taxon>Arachnida</taxon>
        <taxon>Araneae</taxon>
        <taxon>Araneomorphae</taxon>
        <taxon>Entelegynae</taxon>
        <taxon>Araneoidea</taxon>
        <taxon>Nephilidae</taxon>
        <taxon>Nephila</taxon>
    </lineage>
</organism>
<reference evidence="3" key="1">
    <citation type="submission" date="2020-08" db="EMBL/GenBank/DDBJ databases">
        <title>Multicomponent nature underlies the extraordinary mechanical properties of spider dragline silk.</title>
        <authorList>
            <person name="Kono N."/>
            <person name="Nakamura H."/>
            <person name="Mori M."/>
            <person name="Yoshida Y."/>
            <person name="Ohtoshi R."/>
            <person name="Malay A.D."/>
            <person name="Moran D.A.P."/>
            <person name="Tomita M."/>
            <person name="Numata K."/>
            <person name="Arakawa K."/>
        </authorList>
    </citation>
    <scope>NUCLEOTIDE SEQUENCE</scope>
</reference>
<feature type="domain" description="RNase H type-1" evidence="2">
    <location>
        <begin position="691"/>
        <end position="823"/>
    </location>
</feature>
<dbReference type="Gene3D" id="3.30.420.10">
    <property type="entry name" value="Ribonuclease H-like superfamily/Ribonuclease H"/>
    <property type="match status" value="1"/>
</dbReference>
<dbReference type="InterPro" id="IPR012337">
    <property type="entry name" value="RNaseH-like_sf"/>
</dbReference>
<dbReference type="PANTHER" id="PTHR19446">
    <property type="entry name" value="REVERSE TRANSCRIPTASES"/>
    <property type="match status" value="1"/>
</dbReference>
<dbReference type="GO" id="GO:0004523">
    <property type="term" value="F:RNA-DNA hybrid ribonuclease activity"/>
    <property type="evidence" value="ECO:0007669"/>
    <property type="project" value="InterPro"/>
</dbReference>
<dbReference type="Pfam" id="PF00078">
    <property type="entry name" value="RVT_1"/>
    <property type="match status" value="1"/>
</dbReference>
<name>A0A8X6Q9W0_NEPPI</name>
<dbReference type="OrthoDB" id="6437248at2759"/>
<dbReference type="PROSITE" id="PS50879">
    <property type="entry name" value="RNASE_H_1"/>
    <property type="match status" value="1"/>
</dbReference>
<dbReference type="InterPro" id="IPR002156">
    <property type="entry name" value="RNaseH_domain"/>
</dbReference>
<accession>A0A8X6Q9W0</accession>
<dbReference type="AlphaFoldDB" id="A0A8X6Q9W0"/>
<dbReference type="PROSITE" id="PS50878">
    <property type="entry name" value="RT_POL"/>
    <property type="match status" value="1"/>
</dbReference>
<dbReference type="SUPFAM" id="SSF56672">
    <property type="entry name" value="DNA/RNA polymerases"/>
    <property type="match status" value="1"/>
</dbReference>
<proteinExistence type="predicted"/>
<dbReference type="GO" id="GO:0042575">
    <property type="term" value="C:DNA polymerase complex"/>
    <property type="evidence" value="ECO:0007669"/>
    <property type="project" value="UniProtKB-ARBA"/>
</dbReference>
<dbReference type="EMBL" id="BMAW01027736">
    <property type="protein sequence ID" value="GFU03628.1"/>
    <property type="molecule type" value="Genomic_DNA"/>
</dbReference>
<dbReference type="CDD" id="cd09276">
    <property type="entry name" value="Rnase_HI_RT_non_LTR"/>
    <property type="match status" value="1"/>
</dbReference>
<dbReference type="GO" id="GO:0071897">
    <property type="term" value="P:DNA biosynthetic process"/>
    <property type="evidence" value="ECO:0007669"/>
    <property type="project" value="UniProtKB-ARBA"/>
</dbReference>
<dbReference type="Pfam" id="PF00075">
    <property type="entry name" value="RNase_H"/>
    <property type="match status" value="1"/>
</dbReference>
<dbReference type="GO" id="GO:0003676">
    <property type="term" value="F:nucleic acid binding"/>
    <property type="evidence" value="ECO:0007669"/>
    <property type="project" value="InterPro"/>
</dbReference>
<keyword evidence="4" id="KW-1185">Reference proteome</keyword>
<sequence length="966" mass="110073">MATQTLDDAKESWTVITDTASDHNYLQYCIGDAKYLRGEVEDLVGRITTTIQKACEEHLKRKNSDKRRVPWWDTELAVQRKKVRALRRRYQSSTTCQSERIARKCQYQREAAIFKRMLLTKKRNSWERFCETVSNQGAWQLPYRIAANKVATPSVVGNVTNSKGDAGKNMRSVIDNIVAGLFPQDDPGSDSPIQMKMRETVQQYLSDNDDTDFTETEVMQVIRSLASGKAPGVDGINLEIVREIHKVSPWLLTFLYNKCLRIGHFPVQWKVGQLILFSKPNKDPTSPKAYRPICLLTSMSKVLDKLLSQRIFYHLASRSMTNPRQYGFRPSKSCELAQYALRTKIQEHLKGRKGVNVISLDVAGAFDSVWYVAVLYYLVRADCPMNVFRLVNDYLRNRRLLYTSPAAHREYSMSRGCPQGSCSGPLFWNIVVDSLLDLPLGEGCCIQAYADDLTLVVWGENKGELEVRGNSALEKIRQWGSTHKLTFSSDKSASMPITYLRRLKYDDPPRFQLGRDEIKIVPSVKYLGVLWDKALTFHQHFLEVRTKVDVLTHRLSLIARKLYGNHPEIFRRIYLGAIERFAVYGHGAWGHRLRTKKFFSKYFNVVQRRPLVKMSLAYKTASTVALQVISVLPLDIAASIEYSKFLLHNNLEPSTDLVSGERNLHVEAQFNIWSVHPSQRLHFDHVLSEPDGDGIEIFTDGSGLNDQVEAALVACYYGAKTDEALFRLEDHNTVFQAEALALLKAAEWCLKLSTTSRVNIYTDSRSVLEALGNPDHKHPTIQGLKEALRLVQMEREVVLHWVKAHVGICGNELADDAAKRASELPQVTDPLPSSRRRIKWMLRDSGLRMWKERWHSNAKGRLTHQILPNPVLQLRVSDKQIVQLVTGHGRFPAYLQRFGIEENGSCECGGVGDALHYLTSCPRTRRFYSQLDTEHGLASLLKPKNLKILRSLMKFVDELTSANSNQ</sequence>
<gene>
    <name evidence="3" type="ORF">NPIL_78371</name>
</gene>
<dbReference type="SUPFAM" id="SSF53098">
    <property type="entry name" value="Ribonuclease H-like"/>
    <property type="match status" value="1"/>
</dbReference>
<evidence type="ECO:0000259" key="1">
    <source>
        <dbReference type="PROSITE" id="PS50878"/>
    </source>
</evidence>
<dbReference type="InterPro" id="IPR043502">
    <property type="entry name" value="DNA/RNA_pol_sf"/>
</dbReference>
<dbReference type="InterPro" id="IPR036397">
    <property type="entry name" value="RNaseH_sf"/>
</dbReference>
<dbReference type="CDD" id="cd01650">
    <property type="entry name" value="RT_nLTR_like"/>
    <property type="match status" value="1"/>
</dbReference>
<evidence type="ECO:0000313" key="4">
    <source>
        <dbReference type="Proteomes" id="UP000887013"/>
    </source>
</evidence>